<evidence type="ECO:0000259" key="12">
    <source>
        <dbReference type="Pfam" id="PF01490"/>
    </source>
</evidence>
<comment type="similarity">
    <text evidence="2">Belongs to the amino acid/polyamine transporter 2 family.</text>
</comment>
<evidence type="ECO:0000256" key="8">
    <source>
        <dbReference type="ARBA" id="ARBA00037101"/>
    </source>
</evidence>
<feature type="transmembrane region" description="Helical" evidence="11">
    <location>
        <begin position="55"/>
        <end position="76"/>
    </location>
</feature>
<feature type="transmembrane region" description="Helical" evidence="11">
    <location>
        <begin position="82"/>
        <end position="98"/>
    </location>
</feature>
<dbReference type="Proteomes" id="UP000014760">
    <property type="component" value="Unassembled WGS sequence"/>
</dbReference>
<feature type="transmembrane region" description="Helical" evidence="11">
    <location>
        <begin position="294"/>
        <end position="314"/>
    </location>
</feature>
<dbReference type="AlphaFoldDB" id="R7UWS6"/>
<evidence type="ECO:0000256" key="9">
    <source>
        <dbReference type="ARBA" id="ARBA00040814"/>
    </source>
</evidence>
<evidence type="ECO:0000256" key="7">
    <source>
        <dbReference type="ARBA" id="ARBA00023136"/>
    </source>
</evidence>
<dbReference type="EnsemblMetazoa" id="CapteT176646">
    <property type="protein sequence ID" value="CapteP176646"/>
    <property type="gene ID" value="CapteG176646"/>
</dbReference>
<dbReference type="EMBL" id="KB299568">
    <property type="protein sequence ID" value="ELU07861.1"/>
    <property type="molecule type" value="Genomic_DNA"/>
</dbReference>
<evidence type="ECO:0000256" key="10">
    <source>
        <dbReference type="ARBA" id="ARBA00041723"/>
    </source>
</evidence>
<evidence type="ECO:0000256" key="6">
    <source>
        <dbReference type="ARBA" id="ARBA00022989"/>
    </source>
</evidence>
<feature type="transmembrane region" description="Helical" evidence="11">
    <location>
        <begin position="264"/>
        <end position="288"/>
    </location>
</feature>
<dbReference type="GO" id="GO:0015179">
    <property type="term" value="F:L-amino acid transmembrane transporter activity"/>
    <property type="evidence" value="ECO:0007669"/>
    <property type="project" value="TreeGrafter"/>
</dbReference>
<dbReference type="GO" id="GO:0016020">
    <property type="term" value="C:membrane"/>
    <property type="evidence" value="ECO:0007669"/>
    <property type="project" value="UniProtKB-SubCell"/>
</dbReference>
<feature type="transmembrane region" description="Helical" evidence="11">
    <location>
        <begin position="179"/>
        <end position="203"/>
    </location>
</feature>
<organism evidence="13">
    <name type="scientific">Capitella teleta</name>
    <name type="common">Polychaete worm</name>
    <dbReference type="NCBI Taxonomy" id="283909"/>
    <lineage>
        <taxon>Eukaryota</taxon>
        <taxon>Metazoa</taxon>
        <taxon>Spiralia</taxon>
        <taxon>Lophotrochozoa</taxon>
        <taxon>Annelida</taxon>
        <taxon>Polychaeta</taxon>
        <taxon>Sedentaria</taxon>
        <taxon>Scolecida</taxon>
        <taxon>Capitellidae</taxon>
        <taxon>Capitella</taxon>
    </lineage>
</organism>
<comment type="subcellular location">
    <subcellularLocation>
        <location evidence="1">Membrane</location>
        <topology evidence="1">Multi-pass membrane protein</topology>
    </subcellularLocation>
</comment>
<evidence type="ECO:0000256" key="4">
    <source>
        <dbReference type="ARBA" id="ARBA00022692"/>
    </source>
</evidence>
<dbReference type="OrthoDB" id="28208at2759"/>
<evidence type="ECO:0000256" key="2">
    <source>
        <dbReference type="ARBA" id="ARBA00008066"/>
    </source>
</evidence>
<reference evidence="14" key="3">
    <citation type="submission" date="2015-06" db="UniProtKB">
        <authorList>
            <consortium name="EnsemblMetazoa"/>
        </authorList>
    </citation>
    <scope>IDENTIFICATION</scope>
</reference>
<dbReference type="PANTHER" id="PTHR22950">
    <property type="entry name" value="AMINO ACID TRANSPORTER"/>
    <property type="match status" value="1"/>
</dbReference>
<dbReference type="EMBL" id="AMQN01006936">
    <property type="status" value="NOT_ANNOTATED_CDS"/>
    <property type="molecule type" value="Genomic_DNA"/>
</dbReference>
<evidence type="ECO:0000313" key="15">
    <source>
        <dbReference type="Proteomes" id="UP000014760"/>
    </source>
</evidence>
<keyword evidence="5" id="KW-0029">Amino-acid transport</keyword>
<evidence type="ECO:0000256" key="5">
    <source>
        <dbReference type="ARBA" id="ARBA00022970"/>
    </source>
</evidence>
<keyword evidence="15" id="KW-1185">Reference proteome</keyword>
<evidence type="ECO:0000256" key="1">
    <source>
        <dbReference type="ARBA" id="ARBA00004141"/>
    </source>
</evidence>
<feature type="domain" description="Amino acid transporter transmembrane" evidence="12">
    <location>
        <begin position="1"/>
        <end position="344"/>
    </location>
</feature>
<evidence type="ECO:0000256" key="11">
    <source>
        <dbReference type="SAM" id="Phobius"/>
    </source>
</evidence>
<dbReference type="Pfam" id="PF01490">
    <property type="entry name" value="Aa_trans"/>
    <property type="match status" value="1"/>
</dbReference>
<feature type="transmembrane region" description="Helical" evidence="11">
    <location>
        <begin position="147"/>
        <end position="167"/>
    </location>
</feature>
<dbReference type="OMA" id="FLFFGSQ"/>
<evidence type="ECO:0000313" key="14">
    <source>
        <dbReference type="EnsemblMetazoa" id="CapteP176646"/>
    </source>
</evidence>
<keyword evidence="6 11" id="KW-1133">Transmembrane helix</keyword>
<dbReference type="FunCoup" id="R7UWS6">
    <property type="interactions" value="10"/>
</dbReference>
<name>R7UWS6_CAPTE</name>
<reference evidence="13 15" key="2">
    <citation type="journal article" date="2013" name="Nature">
        <title>Insights into bilaterian evolution from three spiralian genomes.</title>
        <authorList>
            <person name="Simakov O."/>
            <person name="Marletaz F."/>
            <person name="Cho S.J."/>
            <person name="Edsinger-Gonzales E."/>
            <person name="Havlak P."/>
            <person name="Hellsten U."/>
            <person name="Kuo D.H."/>
            <person name="Larsson T."/>
            <person name="Lv J."/>
            <person name="Arendt D."/>
            <person name="Savage R."/>
            <person name="Osoegawa K."/>
            <person name="de Jong P."/>
            <person name="Grimwood J."/>
            <person name="Chapman J.A."/>
            <person name="Shapiro H."/>
            <person name="Aerts A."/>
            <person name="Otillar R.P."/>
            <person name="Terry A.Y."/>
            <person name="Boore J.L."/>
            <person name="Grigoriev I.V."/>
            <person name="Lindberg D.R."/>
            <person name="Seaver E.C."/>
            <person name="Weisblat D.A."/>
            <person name="Putnam N.H."/>
            <person name="Rokhsar D.S."/>
        </authorList>
    </citation>
    <scope>NUCLEOTIDE SEQUENCE</scope>
    <source>
        <strain evidence="13 15">I ESC-2004</strain>
    </source>
</reference>
<keyword evidence="4 11" id="KW-0812">Transmembrane</keyword>
<gene>
    <name evidence="13" type="ORF">CAPTEDRAFT_176646</name>
</gene>
<dbReference type="HOGENOM" id="CLU_009020_4_2_1"/>
<comment type="function">
    <text evidence="8">Putative sodium-dependent amino acid/proton antiporter.</text>
</comment>
<keyword evidence="7 11" id="KW-0472">Membrane</keyword>
<feature type="transmembrane region" description="Helical" evidence="11">
    <location>
        <begin position="12"/>
        <end position="34"/>
    </location>
</feature>
<reference evidence="15" key="1">
    <citation type="submission" date="2012-12" db="EMBL/GenBank/DDBJ databases">
        <authorList>
            <person name="Hellsten U."/>
            <person name="Grimwood J."/>
            <person name="Chapman J.A."/>
            <person name="Shapiro H."/>
            <person name="Aerts A."/>
            <person name="Otillar R.P."/>
            <person name="Terry A.Y."/>
            <person name="Boore J.L."/>
            <person name="Simakov O."/>
            <person name="Marletaz F."/>
            <person name="Cho S.-J."/>
            <person name="Edsinger-Gonzales E."/>
            <person name="Havlak P."/>
            <person name="Kuo D.-H."/>
            <person name="Larsson T."/>
            <person name="Lv J."/>
            <person name="Arendt D."/>
            <person name="Savage R."/>
            <person name="Osoegawa K."/>
            <person name="de Jong P."/>
            <person name="Lindberg D.R."/>
            <person name="Seaver E.C."/>
            <person name="Weisblat D.A."/>
            <person name="Putnam N.H."/>
            <person name="Grigoriev I.V."/>
            <person name="Rokhsar D.S."/>
        </authorList>
    </citation>
    <scope>NUCLEOTIDE SEQUENCE</scope>
    <source>
        <strain evidence="15">I ESC-2004</strain>
    </source>
</reference>
<protein>
    <recommendedName>
        <fullName evidence="9">Putative sodium-coupled neutral amino acid transporter 11</fullName>
    </recommendedName>
    <alternativeName>
        <fullName evidence="10">Solute carrier family 38 member 11</fullName>
    </alternativeName>
</protein>
<feature type="transmembrane region" description="Helical" evidence="11">
    <location>
        <begin position="107"/>
        <end position="127"/>
    </location>
</feature>
<evidence type="ECO:0000256" key="3">
    <source>
        <dbReference type="ARBA" id="ARBA00022448"/>
    </source>
</evidence>
<accession>R7UWS6</accession>
<evidence type="ECO:0000313" key="13">
    <source>
        <dbReference type="EMBL" id="ELU07861.1"/>
    </source>
</evidence>
<dbReference type="InterPro" id="IPR013057">
    <property type="entry name" value="AA_transpt_TM"/>
</dbReference>
<dbReference type="STRING" id="283909.R7UWS6"/>
<feature type="transmembrane region" description="Helical" evidence="11">
    <location>
        <begin position="326"/>
        <end position="348"/>
    </location>
</feature>
<sequence>MPYAIKEAGFGLGILLVLIVTVFTDYSLVLLIHGGQLSNTNTYQDVMRAAFGRPGFIVLTIVQFLYPMIAGIKYTIIARREFVIAAVTLVVTLPLSLYKNVARLSKVSLASIVFVIFIICVVIGRGFSMPVPPTPDAWKFADSGVTTAIGILAFAFMCHHNSFLIYNSLIEPTEQRWGVVTHISILFSMACTLVLGITGYSTFTGDAQGDILENYCPQDDVMNVARFLFAATIMLTYPIECFVTREVVENAVFAFTQPPPLWRHIMITLVIVIISVIVSMATDCLGIVLELNGVMAAAPLAYIFPAACVMKLQNDRLLCVKNIPRLVIATFGVVVAVAGVAVVVMRIANGVTCNHGQEPAYCSHWPESAPNANASSLYTSPAPL</sequence>
<dbReference type="PANTHER" id="PTHR22950:SF458">
    <property type="entry name" value="SODIUM-COUPLED NEUTRAL AMINO ACID TRANSPORTER 11-RELATED"/>
    <property type="match status" value="1"/>
</dbReference>
<proteinExistence type="inferred from homology"/>
<keyword evidence="3" id="KW-0813">Transport</keyword>